<evidence type="ECO:0000313" key="3">
    <source>
        <dbReference type="Proteomes" id="UP001595593"/>
    </source>
</evidence>
<dbReference type="RefSeq" id="WP_379597892.1">
    <property type="nucleotide sequence ID" value="NZ_JBHRTN010000018.1"/>
</dbReference>
<dbReference type="EMBL" id="JBHRTN010000018">
    <property type="protein sequence ID" value="MFC3126513.1"/>
    <property type="molecule type" value="Genomic_DNA"/>
</dbReference>
<feature type="compositionally biased region" description="Low complexity" evidence="1">
    <location>
        <begin position="269"/>
        <end position="279"/>
    </location>
</feature>
<organism evidence="2 3">
    <name type="scientific">Teichococcus globiformis</name>
    <dbReference type="NCBI Taxonomy" id="2307229"/>
    <lineage>
        <taxon>Bacteria</taxon>
        <taxon>Pseudomonadati</taxon>
        <taxon>Pseudomonadota</taxon>
        <taxon>Alphaproteobacteria</taxon>
        <taxon>Acetobacterales</taxon>
        <taxon>Roseomonadaceae</taxon>
        <taxon>Roseomonas</taxon>
    </lineage>
</organism>
<feature type="compositionally biased region" description="Pro residues" evidence="1">
    <location>
        <begin position="282"/>
        <end position="292"/>
    </location>
</feature>
<evidence type="ECO:0000256" key="1">
    <source>
        <dbReference type="SAM" id="MobiDB-lite"/>
    </source>
</evidence>
<comment type="caution">
    <text evidence="2">The sequence shown here is derived from an EMBL/GenBank/DDBJ whole genome shotgun (WGS) entry which is preliminary data.</text>
</comment>
<sequence length="580" mass="60022">MALLVSGDVPNSILENNRPGDWVATLALIGPMVAQEARVTGAATKLFEASVDHFSGKITILPLLSFDREAYPSGADPVFVLGLEVMVEGIWQKVSQTWSVTLQGVDDSPPRDVFFATGGYVLENDVGGIIGRIQGRDADTPTSKLTYAMAGQSDWFFEIVDGNILKLRDGVDLLGKGGQVIEVQVEVSDGYREASFMLAIQVFNVEDADDLPAPPPVEVPVEPPGGQDPDPTDPGPGDPGTSNPGTSDPGTSDPGTSNPGTSGPGTSGPGTPNPGSGDPEPSDPGPVAPGPGLPGDGGPVPPAPEAASAVSLRVEARASLDTASGLTIRWQAEQKTLWSDGHSEIRVLAGEALWRPPDMVLRDLAAGWSGAESQPVRTEWTELLPLASVLGASGIWTAQDSGVIPLTTVLRDALAHDDPSVLALTDGQLMAMLTSPAQDRSIVADNLLFHMTLGSAVPPSSPATARSDLPLSADALVSTMYQALLGRAPDGGELAFGRMLLGQDSDGSSLVQRLSQSGEAFALQQAQDDSSFAASLHALFSDAPPDAGGLAHWTGLLGSGALSRGELALSVLGHYDVFGF</sequence>
<dbReference type="Proteomes" id="UP001595593">
    <property type="component" value="Unassembled WGS sequence"/>
</dbReference>
<evidence type="ECO:0000313" key="2">
    <source>
        <dbReference type="EMBL" id="MFC3126513.1"/>
    </source>
</evidence>
<proteinExistence type="predicted"/>
<name>A0ABV7G1F0_9PROT</name>
<protein>
    <submittedName>
        <fullName evidence="2">DUF4214 domain-containing protein</fullName>
    </submittedName>
</protein>
<keyword evidence="3" id="KW-1185">Reference proteome</keyword>
<reference evidence="3" key="1">
    <citation type="journal article" date="2019" name="Int. J. Syst. Evol. Microbiol.">
        <title>The Global Catalogue of Microorganisms (GCM) 10K type strain sequencing project: providing services to taxonomists for standard genome sequencing and annotation.</title>
        <authorList>
            <consortium name="The Broad Institute Genomics Platform"/>
            <consortium name="The Broad Institute Genome Sequencing Center for Infectious Disease"/>
            <person name="Wu L."/>
            <person name="Ma J."/>
        </authorList>
    </citation>
    <scope>NUCLEOTIDE SEQUENCE [LARGE SCALE GENOMIC DNA]</scope>
    <source>
        <strain evidence="3">KCTC 52094</strain>
    </source>
</reference>
<feature type="compositionally biased region" description="Pro residues" evidence="1">
    <location>
        <begin position="212"/>
        <end position="223"/>
    </location>
</feature>
<accession>A0ABV7G1F0</accession>
<gene>
    <name evidence="2" type="ORF">ACFOD4_15725</name>
</gene>
<feature type="compositionally biased region" description="Low complexity" evidence="1">
    <location>
        <begin position="239"/>
        <end position="261"/>
    </location>
</feature>
<feature type="region of interest" description="Disordered" evidence="1">
    <location>
        <begin position="209"/>
        <end position="309"/>
    </location>
</feature>